<name>A0A6G9YR33_9NOCA</name>
<gene>
    <name evidence="1" type="ORF">F5544_38680</name>
</gene>
<accession>A0A6G9YR33</accession>
<dbReference type="Proteomes" id="UP000503540">
    <property type="component" value="Chromosome"/>
</dbReference>
<proteinExistence type="predicted"/>
<dbReference type="KEGG" id="nah:F5544_38680"/>
<protein>
    <submittedName>
        <fullName evidence="1">Uncharacterized protein</fullName>
    </submittedName>
</protein>
<evidence type="ECO:0000313" key="1">
    <source>
        <dbReference type="EMBL" id="QIS15557.1"/>
    </source>
</evidence>
<dbReference type="AlphaFoldDB" id="A0A6G9YR33"/>
<evidence type="ECO:0000313" key="2">
    <source>
        <dbReference type="Proteomes" id="UP000503540"/>
    </source>
</evidence>
<reference evidence="1 2" key="1">
    <citation type="journal article" date="2019" name="ACS Chem. Biol.">
        <title>Identification and Mobilization of a Cryptic Antibiotic Biosynthesis Gene Locus from a Human-Pathogenic Nocardia Isolate.</title>
        <authorList>
            <person name="Herisse M."/>
            <person name="Ishida K."/>
            <person name="Porter J.L."/>
            <person name="Howden B."/>
            <person name="Hertweck C."/>
            <person name="Stinear T.P."/>
            <person name="Pidot S.J."/>
        </authorList>
    </citation>
    <scope>NUCLEOTIDE SEQUENCE [LARGE SCALE GENOMIC DNA]</scope>
    <source>
        <strain evidence="1 2">AUSMDU00012717</strain>
    </source>
</reference>
<dbReference type="RefSeq" id="WP_167477784.1">
    <property type="nucleotide sequence ID" value="NZ_CP046172.1"/>
</dbReference>
<sequence length="151" mass="16209">MDELSRWAAEIVRIATTDSADELGNAALRLTSSVTDDELVGIILELIRDCGRYLAGDSNADALFGFRASTGNDVPDVDDVHPAIRAASRALLSSMNGDDDSARLHITNVVHMGHPFESAAVVALVASWHVQVTTARWRPVGAARTEDGNRQ</sequence>
<organism evidence="1 2">
    <name type="scientific">Nocardia arthritidis</name>
    <dbReference type="NCBI Taxonomy" id="228602"/>
    <lineage>
        <taxon>Bacteria</taxon>
        <taxon>Bacillati</taxon>
        <taxon>Actinomycetota</taxon>
        <taxon>Actinomycetes</taxon>
        <taxon>Mycobacteriales</taxon>
        <taxon>Nocardiaceae</taxon>
        <taxon>Nocardia</taxon>
    </lineage>
</organism>
<dbReference type="EMBL" id="CP046172">
    <property type="protein sequence ID" value="QIS15557.1"/>
    <property type="molecule type" value="Genomic_DNA"/>
</dbReference>
<keyword evidence="2" id="KW-1185">Reference proteome</keyword>